<dbReference type="STRING" id="1302690.BUE76_17170"/>
<feature type="signal peptide" evidence="1">
    <location>
        <begin position="1"/>
        <end position="17"/>
    </location>
</feature>
<feature type="domain" description="TonB C-terminal" evidence="2">
    <location>
        <begin position="251"/>
        <end position="312"/>
    </location>
</feature>
<evidence type="ECO:0000256" key="1">
    <source>
        <dbReference type="SAM" id="SignalP"/>
    </source>
</evidence>
<gene>
    <name evidence="3" type="ORF">SAMN05444008_107242</name>
</gene>
<dbReference type="InterPro" id="IPR011652">
    <property type="entry name" value="MORN_2"/>
</dbReference>
<protein>
    <submittedName>
        <fullName evidence="3">MORN repeat variant</fullName>
    </submittedName>
</protein>
<feature type="chain" id="PRO_5012183422" evidence="1">
    <location>
        <begin position="18"/>
        <end position="316"/>
    </location>
</feature>
<dbReference type="Pfam" id="PF03544">
    <property type="entry name" value="TonB_C"/>
    <property type="match status" value="1"/>
</dbReference>
<dbReference type="EMBL" id="FQUO01000007">
    <property type="protein sequence ID" value="SHF39904.1"/>
    <property type="molecule type" value="Genomic_DNA"/>
</dbReference>
<dbReference type="Gene3D" id="3.30.1150.10">
    <property type="match status" value="1"/>
</dbReference>
<dbReference type="SUPFAM" id="SSF74653">
    <property type="entry name" value="TolA/TonB C-terminal domain"/>
    <property type="match status" value="1"/>
</dbReference>
<proteinExistence type="predicted"/>
<keyword evidence="4" id="KW-1185">Reference proteome</keyword>
<dbReference type="SUPFAM" id="SSF82185">
    <property type="entry name" value="Histone H3 K4-specific methyltransferase SET7/9 N-terminal domain"/>
    <property type="match status" value="1"/>
</dbReference>
<dbReference type="RefSeq" id="WP_073043073.1">
    <property type="nucleotide sequence ID" value="NZ_FQUO01000007.1"/>
</dbReference>
<evidence type="ECO:0000313" key="4">
    <source>
        <dbReference type="Proteomes" id="UP000184368"/>
    </source>
</evidence>
<sequence length="316" mass="36227">MRYIFSLLLFLPFNLFAQTREEGFDINFKPTPHTPRYWVITEKKDSLWHRMAYFVPERTMAREAWYRDDSCKIAHGTYTSFHDNKILSAKGNYVDGKKDGLWLTVNPKGFVTDSSNYRMGHRIGVSMAWYDDGMLSDSLNYDGAGNGSEISYHEDGRVASAGYVKQDTLHRGRWRYYHTNGEVKAMETYDDAGNVSDWSCFDEKGNKIDTAACRPRDADFPGGEGGWRRFLEKNLDPRTPINNKAPDGHYQVMVQFIVERDGSLSDIHALTKFGFGMEAEVLRMMKKSPKWVPALLYGVPVKAYRKQPITFVVSSS</sequence>
<dbReference type="Pfam" id="PF07661">
    <property type="entry name" value="MORN_2"/>
    <property type="match status" value="2"/>
</dbReference>
<dbReference type="Gene3D" id="3.90.930.1">
    <property type="match status" value="2"/>
</dbReference>
<name>A0A1M5BBL6_9BACT</name>
<dbReference type="AlphaFoldDB" id="A0A1M5BBL6"/>
<accession>A0A1M5BBL6</accession>
<dbReference type="InterPro" id="IPR037682">
    <property type="entry name" value="TonB_C"/>
</dbReference>
<dbReference type="OrthoDB" id="1524045at2"/>
<reference evidence="3 4" key="1">
    <citation type="submission" date="2016-11" db="EMBL/GenBank/DDBJ databases">
        <authorList>
            <person name="Jaros S."/>
            <person name="Januszkiewicz K."/>
            <person name="Wedrychowicz H."/>
        </authorList>
    </citation>
    <scope>NUCLEOTIDE SEQUENCE [LARGE SCALE GENOMIC DNA]</scope>
    <source>
        <strain evidence="3 4">DSM 26897</strain>
    </source>
</reference>
<evidence type="ECO:0000313" key="3">
    <source>
        <dbReference type="EMBL" id="SHF39904.1"/>
    </source>
</evidence>
<dbReference type="GO" id="GO:0055085">
    <property type="term" value="P:transmembrane transport"/>
    <property type="evidence" value="ECO:0007669"/>
    <property type="project" value="InterPro"/>
</dbReference>
<dbReference type="Proteomes" id="UP000184368">
    <property type="component" value="Unassembled WGS sequence"/>
</dbReference>
<evidence type="ECO:0000259" key="2">
    <source>
        <dbReference type="Pfam" id="PF03544"/>
    </source>
</evidence>
<keyword evidence="1" id="KW-0732">Signal</keyword>
<organism evidence="3 4">
    <name type="scientific">Cnuella takakiae</name>
    <dbReference type="NCBI Taxonomy" id="1302690"/>
    <lineage>
        <taxon>Bacteria</taxon>
        <taxon>Pseudomonadati</taxon>
        <taxon>Bacteroidota</taxon>
        <taxon>Chitinophagia</taxon>
        <taxon>Chitinophagales</taxon>
        <taxon>Chitinophagaceae</taxon>
        <taxon>Cnuella</taxon>
    </lineage>
</organism>